<dbReference type="EMBL" id="AP027071">
    <property type="protein sequence ID" value="BDU63336.1"/>
    <property type="molecule type" value="Genomic_DNA"/>
</dbReference>
<sequence length="352" mass="39559">MKKINIIFYSLCCLGVMSCGQDELISLEQLLVRKGLDNRIHLGLDKTKKGAESLKDVPEKSDVKNSFVVPEKATGNDLKGDLAKIPPKGEVQKHELENDLAKIPQKDVKNSLVVPEKATGDDLKGDLAKIPPKGEVQKHELENDLEEVYTKLDGSVAKYKTQLNNERSQFDPNRHSFRVPFSKVNARFDALEQQADIYAALKHDVETIQDLASVLNRLNLQEEFPLSQKNSTISENELANNLLILIWQVGYFTKKIINVHLSSGNLNRIKASKDVDKLVKITDFLKKFIRMRANAVKTIQNQIKLLASKNDKLDLLEAIKVTVGLSGNDGREIQKVGYLIVKLEDDIQLLIN</sequence>
<geneLocation type="plasmid" evidence="1 2">
    <name>p100</name>
</geneLocation>
<reference evidence="1 2" key="1">
    <citation type="submission" date="2022-11" db="EMBL/GenBank/DDBJ databases">
        <title>Genome sequence of clinical isolate of the human pathogenic Borrelia fainii.</title>
        <authorList>
            <person name="Itokawa K."/>
            <person name="Sato K."/>
            <person name="Qiu Y."/>
        </authorList>
    </citation>
    <scope>NUCLEOTIDE SEQUENCE [LARGE SCALE GENOMIC DNA]</scope>
    <source>
        <strain evidence="1 2">Qtaro</strain>
        <plasmid evidence="1 2">p100</plasmid>
    </source>
</reference>
<dbReference type="PROSITE" id="PS51257">
    <property type="entry name" value="PROKAR_LIPOPROTEIN"/>
    <property type="match status" value="1"/>
</dbReference>
<name>A0ABM8DL75_9SPIR</name>
<dbReference type="RefSeq" id="WP_281862170.1">
    <property type="nucleotide sequence ID" value="NZ_AP027071.1"/>
</dbReference>
<organism evidence="1 2">
    <name type="scientific">Candidatus Borrelia fainii</name>
    <dbReference type="NCBI Taxonomy" id="2518322"/>
    <lineage>
        <taxon>Bacteria</taxon>
        <taxon>Pseudomonadati</taxon>
        <taxon>Spirochaetota</taxon>
        <taxon>Spirochaetia</taxon>
        <taxon>Spirochaetales</taxon>
        <taxon>Borreliaceae</taxon>
        <taxon>Borrelia</taxon>
    </lineage>
</organism>
<evidence type="ECO:0000313" key="2">
    <source>
        <dbReference type="Proteomes" id="UP001317516"/>
    </source>
</evidence>
<gene>
    <name evidence="1" type="ORF">BOFE_08760</name>
</gene>
<evidence type="ECO:0000313" key="1">
    <source>
        <dbReference type="EMBL" id="BDU63336.1"/>
    </source>
</evidence>
<keyword evidence="1" id="KW-0614">Plasmid</keyword>
<protein>
    <recommendedName>
        <fullName evidence="3">Lipoprotein</fullName>
    </recommendedName>
</protein>
<dbReference type="Proteomes" id="UP001317516">
    <property type="component" value="Plasmid p100"/>
</dbReference>
<evidence type="ECO:0008006" key="3">
    <source>
        <dbReference type="Google" id="ProtNLM"/>
    </source>
</evidence>
<proteinExistence type="predicted"/>
<accession>A0ABM8DL75</accession>
<keyword evidence="2" id="KW-1185">Reference proteome</keyword>